<dbReference type="EMBL" id="JAESWC010000018">
    <property type="protein sequence ID" value="MBL4937787.1"/>
    <property type="molecule type" value="Genomic_DNA"/>
</dbReference>
<dbReference type="InterPro" id="IPR000055">
    <property type="entry name" value="Restrct_endonuc_typeI_TRD"/>
</dbReference>
<evidence type="ECO:0000256" key="3">
    <source>
        <dbReference type="ARBA" id="ARBA00023125"/>
    </source>
</evidence>
<organism evidence="6 7">
    <name type="scientific">Clostridium rhizosphaerae</name>
    <dbReference type="NCBI Taxonomy" id="2803861"/>
    <lineage>
        <taxon>Bacteria</taxon>
        <taxon>Bacillati</taxon>
        <taxon>Bacillota</taxon>
        <taxon>Clostridia</taxon>
        <taxon>Eubacteriales</taxon>
        <taxon>Clostridiaceae</taxon>
        <taxon>Clostridium</taxon>
    </lineage>
</organism>
<dbReference type="Gene3D" id="1.10.287.1120">
    <property type="entry name" value="Bipartite methylase S protein"/>
    <property type="match status" value="1"/>
</dbReference>
<comment type="similarity">
    <text evidence="1">Belongs to the type-I restriction system S methylase family.</text>
</comment>
<dbReference type="SUPFAM" id="SSF116734">
    <property type="entry name" value="DNA methylase specificity domain"/>
    <property type="match status" value="2"/>
</dbReference>
<keyword evidence="7" id="KW-1185">Reference proteome</keyword>
<dbReference type="PANTHER" id="PTHR30408">
    <property type="entry name" value="TYPE-1 RESTRICTION ENZYME ECOKI SPECIFICITY PROTEIN"/>
    <property type="match status" value="1"/>
</dbReference>
<feature type="domain" description="Type I restriction modification DNA specificity" evidence="5">
    <location>
        <begin position="4"/>
        <end position="183"/>
    </location>
</feature>
<accession>A0ABS1TEJ4</accession>
<proteinExistence type="inferred from homology"/>
<dbReference type="Pfam" id="PF01420">
    <property type="entry name" value="Methylase_S"/>
    <property type="match status" value="2"/>
</dbReference>
<evidence type="ECO:0000259" key="5">
    <source>
        <dbReference type="Pfam" id="PF01420"/>
    </source>
</evidence>
<evidence type="ECO:0000313" key="7">
    <source>
        <dbReference type="Proteomes" id="UP000632377"/>
    </source>
</evidence>
<evidence type="ECO:0000313" key="6">
    <source>
        <dbReference type="EMBL" id="MBL4937787.1"/>
    </source>
</evidence>
<name>A0ABS1TEJ4_9CLOT</name>
<keyword evidence="4" id="KW-0175">Coiled coil</keyword>
<keyword evidence="2" id="KW-0680">Restriction system</keyword>
<feature type="domain" description="Type I restriction modification DNA specificity" evidence="5">
    <location>
        <begin position="203"/>
        <end position="381"/>
    </location>
</feature>
<dbReference type="InterPro" id="IPR052021">
    <property type="entry name" value="Type-I_RS_S_subunit"/>
</dbReference>
<evidence type="ECO:0000256" key="4">
    <source>
        <dbReference type="SAM" id="Coils"/>
    </source>
</evidence>
<sequence length="406" mass="45674">MVIGWMTEEIRNIADIYSGGTPSTCNPSYWNGDIIWCTPSDITNQKSKYLKTTERCITKEGLANSGATLLPKGTLLLCTRATIGEVVIATTRVATNQGFKNLVCRDSFDNEFIYYAIKPLKDEMIKKAHGSTFLEISKKSLEDIKINIPIDKSEQTAVAKALSDIDDLITSLEKLIGKKKVIKQGTMQELLTGKKRLPGFEGEWNKSTLEQLCYLITKQTGFDYSAEIKPSLVTTNQNGTIPFIQNKDFESFSINYDTDFYIPYSIAIKYSKILLDEVCLLISISGRIGNVAVFDNEYTAFAGGAVGIAKLKDASMAEWCMLYLLSDDGQKQIFSHEKVGAQHNLTVEDVRTLEIMIPEEKERKSIIEILLDMESEIEQLQEKLVKYRKIRQGMMSELLTGKIRLI</sequence>
<keyword evidence="6" id="KW-0255">Endonuclease</keyword>
<dbReference type="Gene3D" id="3.90.220.20">
    <property type="entry name" value="DNA methylase specificity domains"/>
    <property type="match status" value="2"/>
</dbReference>
<dbReference type="GO" id="GO:0004519">
    <property type="term" value="F:endonuclease activity"/>
    <property type="evidence" value="ECO:0007669"/>
    <property type="project" value="UniProtKB-KW"/>
</dbReference>
<protein>
    <submittedName>
        <fullName evidence="6">Restriction endonuclease subunit S</fullName>
    </submittedName>
</protein>
<reference evidence="6 7" key="1">
    <citation type="submission" date="2021-01" db="EMBL/GenBank/DDBJ databases">
        <title>Genome public.</title>
        <authorList>
            <person name="Liu C."/>
            <person name="Sun Q."/>
        </authorList>
    </citation>
    <scope>NUCLEOTIDE SEQUENCE [LARGE SCALE GENOMIC DNA]</scope>
    <source>
        <strain evidence="6 7">YIM B02515</strain>
    </source>
</reference>
<keyword evidence="6" id="KW-0378">Hydrolase</keyword>
<dbReference type="RefSeq" id="WP_202750536.1">
    <property type="nucleotide sequence ID" value="NZ_JAESWC010000018.1"/>
</dbReference>
<dbReference type="InterPro" id="IPR044946">
    <property type="entry name" value="Restrct_endonuc_typeI_TRD_sf"/>
</dbReference>
<gene>
    <name evidence="6" type="ORF">JK636_18945</name>
</gene>
<keyword evidence="3" id="KW-0238">DNA-binding</keyword>
<comment type="caution">
    <text evidence="6">The sequence shown here is derived from an EMBL/GenBank/DDBJ whole genome shotgun (WGS) entry which is preliminary data.</text>
</comment>
<dbReference type="CDD" id="cd17273">
    <property type="entry name" value="RMtype1_S_EcoJA69PI-TRD1-CR1_like"/>
    <property type="match status" value="1"/>
</dbReference>
<dbReference type="PANTHER" id="PTHR30408:SF12">
    <property type="entry name" value="TYPE I RESTRICTION ENZYME MJAVIII SPECIFICITY SUBUNIT"/>
    <property type="match status" value="1"/>
</dbReference>
<dbReference type="Proteomes" id="UP000632377">
    <property type="component" value="Unassembled WGS sequence"/>
</dbReference>
<keyword evidence="6" id="KW-0540">Nuclease</keyword>
<evidence type="ECO:0000256" key="2">
    <source>
        <dbReference type="ARBA" id="ARBA00022747"/>
    </source>
</evidence>
<feature type="coiled-coil region" evidence="4">
    <location>
        <begin position="363"/>
        <end position="397"/>
    </location>
</feature>
<evidence type="ECO:0000256" key="1">
    <source>
        <dbReference type="ARBA" id="ARBA00010923"/>
    </source>
</evidence>